<dbReference type="InterPro" id="IPR046977">
    <property type="entry name" value="RsmC/RlmG"/>
</dbReference>
<accession>A0A081KAK0</accession>
<name>A0A081KAK0_9GAMM</name>
<evidence type="ECO:0000259" key="7">
    <source>
        <dbReference type="Pfam" id="PF05175"/>
    </source>
</evidence>
<keyword evidence="3 6" id="KW-0489">Methyltransferase</keyword>
<dbReference type="PROSITE" id="PS00092">
    <property type="entry name" value="N6_MTASE"/>
    <property type="match status" value="1"/>
</dbReference>
<dbReference type="PANTHER" id="PTHR47816">
    <property type="entry name" value="RIBOSOMAL RNA SMALL SUBUNIT METHYLTRANSFERASE C"/>
    <property type="match status" value="1"/>
</dbReference>
<evidence type="ECO:0000256" key="2">
    <source>
        <dbReference type="ARBA" id="ARBA00022552"/>
    </source>
</evidence>
<dbReference type="SUPFAM" id="SSF53335">
    <property type="entry name" value="S-adenosyl-L-methionine-dependent methyltransferases"/>
    <property type="match status" value="1"/>
</dbReference>
<evidence type="ECO:0000256" key="5">
    <source>
        <dbReference type="ARBA" id="ARBA00022691"/>
    </source>
</evidence>
<dbReference type="InterPro" id="IPR002052">
    <property type="entry name" value="DNA_methylase_N6_adenine_CS"/>
</dbReference>
<dbReference type="Pfam" id="PF05175">
    <property type="entry name" value="MTS"/>
    <property type="match status" value="1"/>
</dbReference>
<feature type="domain" description="Methyltransferase small N-terminal" evidence="8">
    <location>
        <begin position="10"/>
        <end position="174"/>
    </location>
</feature>
<dbReference type="InterPro" id="IPR007848">
    <property type="entry name" value="Small_mtfrase_dom"/>
</dbReference>
<keyword evidence="4 6" id="KW-0808">Transferase</keyword>
<dbReference type="AlphaFoldDB" id="A0A081KAK0"/>
<keyword evidence="2 6" id="KW-0698">rRNA processing</keyword>
<evidence type="ECO:0000256" key="3">
    <source>
        <dbReference type="ARBA" id="ARBA00022603"/>
    </source>
</evidence>
<dbReference type="InterPro" id="IPR029063">
    <property type="entry name" value="SAM-dependent_MTases_sf"/>
</dbReference>
<dbReference type="Proteomes" id="UP000027997">
    <property type="component" value="Unassembled WGS sequence"/>
</dbReference>
<dbReference type="eggNOG" id="COG2813">
    <property type="taxonomic scope" value="Bacteria"/>
</dbReference>
<evidence type="ECO:0000256" key="1">
    <source>
        <dbReference type="ARBA" id="ARBA00022490"/>
    </source>
</evidence>
<dbReference type="GO" id="GO:0005737">
    <property type="term" value="C:cytoplasm"/>
    <property type="evidence" value="ECO:0007669"/>
    <property type="project" value="UniProtKB-SubCell"/>
</dbReference>
<sequence>MTFLPLSNPSQLVIRNQEQFELEHLVVVGLPADDLAMRLLDDGVGFITALTRDFSAYRCLLPLESRLTDRFSLTFAPVLSAELSRPVDGVLVFLQKSKPLMDFWLEMVLNFLPEGVPVWLVGENDEGIKSWKKRLKGSFGVVKSVDNARHCVLLEALEPLKKPDNFTLEQWFETFSVSAASMDMDITSLPGVFSHGRLDRGTQVLLETLDVVPSGKVLDFGCGAGVISAYINAMAGDHDFTLVDCDALALASSNKTMSALGSKSFAVLPSDGLSEVTGQFDMIISNPPFHQGVKTHYEVTEQFLSQSHQMLRRGGELRIVANSFLRYPPIIQKAFGHCETLLTKDGFSVYRAVNR</sequence>
<gene>
    <name evidence="6" type="primary">rsmC</name>
    <name evidence="9" type="ORF">GV64_10860</name>
</gene>
<dbReference type="Gene3D" id="3.40.50.150">
    <property type="entry name" value="Vaccinia Virus protein VP39"/>
    <property type="match status" value="2"/>
</dbReference>
<reference evidence="9 10" key="1">
    <citation type="submission" date="2014-06" db="EMBL/GenBank/DDBJ databases">
        <title>Whole Genome Sequences of Three Symbiotic Endozoicomonas Bacteria.</title>
        <authorList>
            <person name="Neave M.J."/>
            <person name="Apprill A."/>
            <person name="Voolstra C.R."/>
        </authorList>
    </citation>
    <scope>NUCLEOTIDE SEQUENCE [LARGE SCALE GENOMIC DNA]</scope>
    <source>
        <strain evidence="9 10">DSM 22380</strain>
    </source>
</reference>
<evidence type="ECO:0000313" key="10">
    <source>
        <dbReference type="Proteomes" id="UP000027997"/>
    </source>
</evidence>
<evidence type="ECO:0000259" key="8">
    <source>
        <dbReference type="Pfam" id="PF08468"/>
    </source>
</evidence>
<dbReference type="RefSeq" id="WP_020582734.1">
    <property type="nucleotide sequence ID" value="NZ_JOJP01000001.1"/>
</dbReference>
<comment type="subcellular location">
    <subcellularLocation>
        <location evidence="6">Cytoplasm</location>
    </subcellularLocation>
</comment>
<organism evidence="9 10">
    <name type="scientific">Endozoicomonas elysicola</name>
    <dbReference type="NCBI Taxonomy" id="305900"/>
    <lineage>
        <taxon>Bacteria</taxon>
        <taxon>Pseudomonadati</taxon>
        <taxon>Pseudomonadota</taxon>
        <taxon>Gammaproteobacteria</taxon>
        <taxon>Oceanospirillales</taxon>
        <taxon>Endozoicomonadaceae</taxon>
        <taxon>Endozoicomonas</taxon>
    </lineage>
</organism>
<dbReference type="InterPro" id="IPR013675">
    <property type="entry name" value="Mtase_sm_N"/>
</dbReference>
<dbReference type="EMBL" id="JOJP01000001">
    <property type="protein sequence ID" value="KEI71176.1"/>
    <property type="molecule type" value="Genomic_DNA"/>
</dbReference>
<keyword evidence="5 6" id="KW-0949">S-adenosyl-L-methionine</keyword>
<dbReference type="InterPro" id="IPR023543">
    <property type="entry name" value="rRNA_ssu_MeTfrase_C"/>
</dbReference>
<keyword evidence="10" id="KW-1185">Reference proteome</keyword>
<keyword evidence="1 6" id="KW-0963">Cytoplasm</keyword>
<dbReference type="GO" id="GO:0003676">
    <property type="term" value="F:nucleic acid binding"/>
    <property type="evidence" value="ECO:0007669"/>
    <property type="project" value="InterPro"/>
</dbReference>
<dbReference type="HAMAP" id="MF_01862">
    <property type="entry name" value="16SrRNA_methyltr_C"/>
    <property type="match status" value="1"/>
</dbReference>
<dbReference type="PANTHER" id="PTHR47816:SF4">
    <property type="entry name" value="RIBOSOMAL RNA SMALL SUBUNIT METHYLTRANSFERASE C"/>
    <property type="match status" value="1"/>
</dbReference>
<comment type="catalytic activity">
    <reaction evidence="6">
        <text>guanosine(1207) in 16S rRNA + S-adenosyl-L-methionine = N(2)-methylguanosine(1207) in 16S rRNA + S-adenosyl-L-homocysteine + H(+)</text>
        <dbReference type="Rhea" id="RHEA:42736"/>
        <dbReference type="Rhea" id="RHEA-COMP:10213"/>
        <dbReference type="Rhea" id="RHEA-COMP:10214"/>
        <dbReference type="ChEBI" id="CHEBI:15378"/>
        <dbReference type="ChEBI" id="CHEBI:57856"/>
        <dbReference type="ChEBI" id="CHEBI:59789"/>
        <dbReference type="ChEBI" id="CHEBI:74269"/>
        <dbReference type="ChEBI" id="CHEBI:74481"/>
        <dbReference type="EC" id="2.1.1.172"/>
    </reaction>
</comment>
<dbReference type="STRING" id="305900.GV64_10860"/>
<comment type="function">
    <text evidence="6">Specifically methylates the guanine in position 1207 of 16S rRNA in the 30S particle.</text>
</comment>
<evidence type="ECO:0000313" key="9">
    <source>
        <dbReference type="EMBL" id="KEI71176.1"/>
    </source>
</evidence>
<feature type="domain" description="Methyltransferase small" evidence="7">
    <location>
        <begin position="184"/>
        <end position="351"/>
    </location>
</feature>
<dbReference type="EC" id="2.1.1.172" evidence="6"/>
<evidence type="ECO:0000256" key="6">
    <source>
        <dbReference type="HAMAP-Rule" id="MF_01862"/>
    </source>
</evidence>
<dbReference type="PRINTS" id="PR00507">
    <property type="entry name" value="N12N6MTFRASE"/>
</dbReference>
<evidence type="ECO:0000256" key="4">
    <source>
        <dbReference type="ARBA" id="ARBA00022679"/>
    </source>
</evidence>
<protein>
    <recommendedName>
        <fullName evidence="6">Ribosomal RNA small subunit methyltransferase C</fullName>
        <ecNumber evidence="6">2.1.1.172</ecNumber>
    </recommendedName>
    <alternativeName>
        <fullName evidence="6">16S rRNA m2G1207 methyltransferase</fullName>
    </alternativeName>
    <alternativeName>
        <fullName evidence="6">rRNA (guanine-N(2)-)-methyltransferase RsmC</fullName>
    </alternativeName>
</protein>
<proteinExistence type="inferred from homology"/>
<dbReference type="CDD" id="cd02440">
    <property type="entry name" value="AdoMet_MTases"/>
    <property type="match status" value="1"/>
</dbReference>
<comment type="caution">
    <text evidence="9">The sequence shown here is derived from an EMBL/GenBank/DDBJ whole genome shotgun (WGS) entry which is preliminary data.</text>
</comment>
<comment type="subunit">
    <text evidence="6">Monomer.</text>
</comment>
<comment type="similarity">
    <text evidence="6">Belongs to the methyltransferase superfamily. RsmC family.</text>
</comment>
<dbReference type="GO" id="GO:0052914">
    <property type="term" value="F:16S rRNA (guanine(1207)-N(2))-methyltransferase activity"/>
    <property type="evidence" value="ECO:0007669"/>
    <property type="project" value="UniProtKB-EC"/>
</dbReference>
<dbReference type="Pfam" id="PF08468">
    <property type="entry name" value="MTS_N"/>
    <property type="match status" value="1"/>
</dbReference>